<proteinExistence type="predicted"/>
<organism evidence="2 3">
    <name type="scientific">Lepidopterella palustris CBS 459.81</name>
    <dbReference type="NCBI Taxonomy" id="1314670"/>
    <lineage>
        <taxon>Eukaryota</taxon>
        <taxon>Fungi</taxon>
        <taxon>Dikarya</taxon>
        <taxon>Ascomycota</taxon>
        <taxon>Pezizomycotina</taxon>
        <taxon>Dothideomycetes</taxon>
        <taxon>Pleosporomycetidae</taxon>
        <taxon>Mytilinidiales</taxon>
        <taxon>Argynnaceae</taxon>
        <taxon>Lepidopterella</taxon>
    </lineage>
</organism>
<feature type="region of interest" description="Disordered" evidence="1">
    <location>
        <begin position="149"/>
        <end position="175"/>
    </location>
</feature>
<dbReference type="EMBL" id="KV745047">
    <property type="protein sequence ID" value="OCK78642.1"/>
    <property type="molecule type" value="Genomic_DNA"/>
</dbReference>
<evidence type="ECO:0000313" key="3">
    <source>
        <dbReference type="Proteomes" id="UP000250266"/>
    </source>
</evidence>
<name>A0A8E2E786_9PEZI</name>
<keyword evidence="3" id="KW-1185">Reference proteome</keyword>
<dbReference type="OrthoDB" id="5350396at2759"/>
<sequence length="671" mass="75140">MPPNRSITDFFKPAPQNTRPIRNTAIAQQPDPNAPRLWPSPRLHNRQGDTTTRDAAPSPTQAQRNPPVAQASPRAIFEHCPASSSFSSITPVSQTPSSSSHSRRVVRNGEEVVCNSDSETDSSDGLEDLGWLLHKSPPRLAQKRATDFPQYASQTRQTRSGIIRQQRRKGPVVPPAKSYKFSLSSLVDASIKDVKAEKRIAESRLKLEAPVEKSTRAEDVGVNETVLDSLVQDEDDGNRGERLLLAMKRTNALHQEPTYHFFRDDIQNPPRKPFPTSSIPRHKWAAIFKDPKKRDQAFISGYARHTFRHRQLPEELAWWMLDEMIFHPREEVNDEYLQIFKVSEQMMSGFFTPEMLCDMFRRLGGKDEITNPESLLNPSYEAPNIPKRRIPAGLRWLIFLIGQAAAALPLKSLIVSLNILIRLSFDDSVLADGTLQNAIEHSIEALIESITDCDLDRSLRQISSNLVAAVQIPIFQDRLVTSMPCTTPLAHQFQRYVALSFFLSPTPLTEPLTSAALPSIIHTHLSTSPNFQVTPETSYHDLGARISLLDRAIGPGFSALTFLPNKISSPNASLVPTPNPGTLQSKEEKAFNESVDMLASSVKWVSNRIIDGRATDMSRCEAKSVCERLYYRLDSAVRTRARRQRGVFGGDGGEGEQRVLGKWFKRDVAEG</sequence>
<reference evidence="2 3" key="1">
    <citation type="journal article" date="2016" name="Nat. Commun.">
        <title>Ectomycorrhizal ecology is imprinted in the genome of the dominant symbiotic fungus Cenococcum geophilum.</title>
        <authorList>
            <consortium name="DOE Joint Genome Institute"/>
            <person name="Peter M."/>
            <person name="Kohler A."/>
            <person name="Ohm R.A."/>
            <person name="Kuo A."/>
            <person name="Krutzmann J."/>
            <person name="Morin E."/>
            <person name="Arend M."/>
            <person name="Barry K.W."/>
            <person name="Binder M."/>
            <person name="Choi C."/>
            <person name="Clum A."/>
            <person name="Copeland A."/>
            <person name="Grisel N."/>
            <person name="Haridas S."/>
            <person name="Kipfer T."/>
            <person name="LaButti K."/>
            <person name="Lindquist E."/>
            <person name="Lipzen A."/>
            <person name="Maire R."/>
            <person name="Meier B."/>
            <person name="Mihaltcheva S."/>
            <person name="Molinier V."/>
            <person name="Murat C."/>
            <person name="Poggeler S."/>
            <person name="Quandt C.A."/>
            <person name="Sperisen C."/>
            <person name="Tritt A."/>
            <person name="Tisserant E."/>
            <person name="Crous P.W."/>
            <person name="Henrissat B."/>
            <person name="Nehls U."/>
            <person name="Egli S."/>
            <person name="Spatafora J.W."/>
            <person name="Grigoriev I.V."/>
            <person name="Martin F.M."/>
        </authorList>
    </citation>
    <scope>NUCLEOTIDE SEQUENCE [LARGE SCALE GENOMIC DNA]</scope>
    <source>
        <strain evidence="2 3">CBS 459.81</strain>
    </source>
</reference>
<feature type="compositionally biased region" description="Polar residues" evidence="1">
    <location>
        <begin position="15"/>
        <end position="31"/>
    </location>
</feature>
<feature type="compositionally biased region" description="Polar residues" evidence="1">
    <location>
        <begin position="151"/>
        <end position="160"/>
    </location>
</feature>
<evidence type="ECO:0000256" key="1">
    <source>
        <dbReference type="SAM" id="MobiDB-lite"/>
    </source>
</evidence>
<gene>
    <name evidence="2" type="ORF">K432DRAFT_383709</name>
</gene>
<evidence type="ECO:0000313" key="2">
    <source>
        <dbReference type="EMBL" id="OCK78642.1"/>
    </source>
</evidence>
<dbReference type="Proteomes" id="UP000250266">
    <property type="component" value="Unassembled WGS sequence"/>
</dbReference>
<feature type="region of interest" description="Disordered" evidence="1">
    <location>
        <begin position="84"/>
        <end position="106"/>
    </location>
</feature>
<feature type="region of interest" description="Disordered" evidence="1">
    <location>
        <begin position="1"/>
        <end position="72"/>
    </location>
</feature>
<protein>
    <submittedName>
        <fullName evidence="2">Uncharacterized protein</fullName>
    </submittedName>
</protein>
<feature type="compositionally biased region" description="Low complexity" evidence="1">
    <location>
        <begin position="87"/>
        <end position="100"/>
    </location>
</feature>
<accession>A0A8E2E786</accession>
<dbReference type="AlphaFoldDB" id="A0A8E2E786"/>